<feature type="domain" description="Outer membrane protein beta-barrel" evidence="4">
    <location>
        <begin position="288"/>
        <end position="659"/>
    </location>
</feature>
<dbReference type="InterPro" id="IPR036942">
    <property type="entry name" value="Beta-barrel_TonB_sf"/>
</dbReference>
<evidence type="ECO:0000313" key="6">
    <source>
        <dbReference type="Proteomes" id="UP000294498"/>
    </source>
</evidence>
<name>A0A4R8DVR6_9BACT</name>
<comment type="subcellular location">
    <subcellularLocation>
        <location evidence="1">Cell outer membrane</location>
    </subcellularLocation>
</comment>
<evidence type="ECO:0000313" key="5">
    <source>
        <dbReference type="EMBL" id="TDX02018.1"/>
    </source>
</evidence>
<evidence type="ECO:0000259" key="4">
    <source>
        <dbReference type="Pfam" id="PF14905"/>
    </source>
</evidence>
<dbReference type="SUPFAM" id="SSF56935">
    <property type="entry name" value="Porins"/>
    <property type="match status" value="1"/>
</dbReference>
<dbReference type="AlphaFoldDB" id="A0A4R8DVR6"/>
<evidence type="ECO:0000256" key="1">
    <source>
        <dbReference type="ARBA" id="ARBA00004442"/>
    </source>
</evidence>
<reference evidence="5 6" key="1">
    <citation type="submission" date="2019-03" db="EMBL/GenBank/DDBJ databases">
        <title>Genomic Encyclopedia of Type Strains, Phase IV (KMG-IV): sequencing the most valuable type-strain genomes for metagenomic binning, comparative biology and taxonomic classification.</title>
        <authorList>
            <person name="Goeker M."/>
        </authorList>
    </citation>
    <scope>NUCLEOTIDE SEQUENCE [LARGE SCALE GENOMIC DNA]</scope>
    <source>
        <strain evidence="5 6">DSM 100059</strain>
    </source>
</reference>
<sequence>MKILLLLCLFQHTDTVRLSEVVVKATKPVYQQGPYGTIVNVGNDPLSQGSSALQALERAPGITIDHRYNSVMLNGKTGVTVLINGKVTHMSPTQLMNFLSSLNADDIERIDIMTTPPANFDAEGSAGIVNIILKKNKKKGTHGSLSLSGGYGEWPKASGSLRVEHNTGKVNLSASYSYNYDHNQTLLEAGGNEIIPEWNGLTTFVYNSNAQSIGQGQTARVGVDVQLTPRTTAGLRLSYDVWQSRSHSVNRVLYDFLPDSVFNFDGTIDGAILWKNPSASFTLERSLRKGAKLNLDIDYDDYITTGNSSVTSTFLDQHGNPYAPGDTTFAPVQRGYTGATQHVGSAKIDYSGPLGRCVQLEAGVKGDYSHSLSNAGLLSLVNGAWINRSGTTTNNFLVTEGIAAAYASFHIRFDTLTTLIAGARYEYSRTIATDTLHRILNGLFPDIFLTRKVGDDRAVVLSYTKRISRPSYDDLESSIWYNDPISVFTGNPLLRPTITHNLKLSYTSHGYALSVLASRDNYPIARYTATARAGSDLVYIAPVNLDYLEAVLLQAVLPLKPLPWWDINASASGGWTQYHASYNPIPYEKSFLSGSLNVTSVVRFPRHYLVQVSGTYNTQSFYGASENKGAATLSAVVKKEMGTRSSLLFSLTDITRVQYQGYIGSVTRDPFSTQVYVTFRPEGWWRPVAKISYVRAFGS</sequence>
<dbReference type="InterPro" id="IPR037066">
    <property type="entry name" value="Plug_dom_sf"/>
</dbReference>
<organism evidence="5 6">
    <name type="scientific">Dinghuibacter silviterrae</name>
    <dbReference type="NCBI Taxonomy" id="1539049"/>
    <lineage>
        <taxon>Bacteria</taxon>
        <taxon>Pseudomonadati</taxon>
        <taxon>Bacteroidota</taxon>
        <taxon>Chitinophagia</taxon>
        <taxon>Chitinophagales</taxon>
        <taxon>Chitinophagaceae</taxon>
        <taxon>Dinghuibacter</taxon>
    </lineage>
</organism>
<protein>
    <submittedName>
        <fullName evidence="5">Outer membrane receptor protein involved in Fe transport</fullName>
    </submittedName>
</protein>
<dbReference type="OrthoDB" id="905812at2"/>
<dbReference type="GO" id="GO:0009279">
    <property type="term" value="C:cell outer membrane"/>
    <property type="evidence" value="ECO:0007669"/>
    <property type="project" value="UniProtKB-SubCell"/>
</dbReference>
<evidence type="ECO:0000256" key="3">
    <source>
        <dbReference type="ARBA" id="ARBA00023237"/>
    </source>
</evidence>
<keyword evidence="2" id="KW-0472">Membrane</keyword>
<dbReference type="Proteomes" id="UP000294498">
    <property type="component" value="Unassembled WGS sequence"/>
</dbReference>
<accession>A0A4R8DVR6</accession>
<dbReference type="PANTHER" id="PTHR40980">
    <property type="entry name" value="PLUG DOMAIN-CONTAINING PROTEIN"/>
    <property type="match status" value="1"/>
</dbReference>
<dbReference type="Gene3D" id="2.40.170.20">
    <property type="entry name" value="TonB-dependent receptor, beta-barrel domain"/>
    <property type="match status" value="1"/>
</dbReference>
<dbReference type="RefSeq" id="WP_133994646.1">
    <property type="nucleotide sequence ID" value="NZ_SODV01000001.1"/>
</dbReference>
<dbReference type="Gene3D" id="2.170.130.10">
    <property type="entry name" value="TonB-dependent receptor, plug domain"/>
    <property type="match status" value="1"/>
</dbReference>
<comment type="caution">
    <text evidence="5">The sequence shown here is derived from an EMBL/GenBank/DDBJ whole genome shotgun (WGS) entry which is preliminary data.</text>
</comment>
<keyword evidence="6" id="KW-1185">Reference proteome</keyword>
<dbReference type="PANTHER" id="PTHR40980:SF4">
    <property type="entry name" value="TONB-DEPENDENT RECEPTOR-LIKE BETA-BARREL DOMAIN-CONTAINING PROTEIN"/>
    <property type="match status" value="1"/>
</dbReference>
<keyword evidence="5" id="KW-0675">Receptor</keyword>
<proteinExistence type="predicted"/>
<dbReference type="Pfam" id="PF14905">
    <property type="entry name" value="OMP_b-brl_3"/>
    <property type="match status" value="1"/>
</dbReference>
<dbReference type="InterPro" id="IPR041700">
    <property type="entry name" value="OMP_b-brl_3"/>
</dbReference>
<gene>
    <name evidence="5" type="ORF">EDB95_3065</name>
</gene>
<dbReference type="EMBL" id="SODV01000001">
    <property type="protein sequence ID" value="TDX02018.1"/>
    <property type="molecule type" value="Genomic_DNA"/>
</dbReference>
<evidence type="ECO:0000256" key="2">
    <source>
        <dbReference type="ARBA" id="ARBA00023136"/>
    </source>
</evidence>
<keyword evidence="3" id="KW-0998">Cell outer membrane</keyword>